<keyword evidence="5 7" id="KW-1133">Transmembrane helix</keyword>
<dbReference type="PANTHER" id="PTHR30188">
    <property type="entry name" value="ABC TRANSPORTER PERMEASE PROTEIN-RELATED"/>
    <property type="match status" value="1"/>
</dbReference>
<evidence type="ECO:0000256" key="5">
    <source>
        <dbReference type="ARBA" id="ARBA00022989"/>
    </source>
</evidence>
<evidence type="ECO:0000313" key="8">
    <source>
        <dbReference type="EMBL" id="UOF01106.1"/>
    </source>
</evidence>
<keyword evidence="3" id="KW-0813">Transport</keyword>
<sequence>MNLTQKLYRWISNLGAFVINSLKRLIGETGNIVIFFNESVRLIFAQPSRFPEIIRHMEFIGNQSVGIICLTGVFTGLALSFQLYLGFKLFNAVNMVGPTVALGITRELGPVLTGLIVAARAGGAMAARLGTMRVNEQIDALDVMGVNTKQYLISPRIVAAFICMPLLVAVFDFVAMMGSYFLCVKLVQLDEAIFWQKISDFIEVKHINEGLVKGMIFGIYFATICTYRGFYTKGGAKGVGDATNEGVVQSMVGIIILDYFVSNLIRFFYNVMGIS</sequence>
<reference evidence="8" key="1">
    <citation type="submission" date="2022-03" db="EMBL/GenBank/DDBJ databases">
        <title>Genome Identification and Characterization of new species Bdellovibrio reynosense LBG001 sp. nov. from a Mexico soil sample.</title>
        <authorList>
            <person name="Camilli A."/>
            <person name="Ajao Y."/>
            <person name="Guo X."/>
        </authorList>
    </citation>
    <scope>NUCLEOTIDE SEQUENCE</scope>
    <source>
        <strain evidence="8">LBG001</strain>
    </source>
</reference>
<evidence type="ECO:0000256" key="6">
    <source>
        <dbReference type="ARBA" id="ARBA00023136"/>
    </source>
</evidence>
<keyword evidence="6 7" id="KW-0472">Membrane</keyword>
<dbReference type="InterPro" id="IPR003453">
    <property type="entry name" value="ABC_MlaE_roteobac"/>
</dbReference>
<feature type="transmembrane region" description="Helical" evidence="7">
    <location>
        <begin position="65"/>
        <end position="85"/>
    </location>
</feature>
<comment type="caution">
    <text evidence="7">Lacks conserved residue(s) required for the propagation of feature annotation.</text>
</comment>
<comment type="similarity">
    <text evidence="2 7">Belongs to the MlaE permease family.</text>
</comment>
<evidence type="ECO:0000256" key="3">
    <source>
        <dbReference type="ARBA" id="ARBA00022448"/>
    </source>
</evidence>
<evidence type="ECO:0000256" key="2">
    <source>
        <dbReference type="ARBA" id="ARBA00007556"/>
    </source>
</evidence>
<dbReference type="InterPro" id="IPR030802">
    <property type="entry name" value="Permease_MalE"/>
</dbReference>
<dbReference type="RefSeq" id="WP_243537412.1">
    <property type="nucleotide sequence ID" value="NZ_CP093442.1"/>
</dbReference>
<comment type="subcellular location">
    <subcellularLocation>
        <location evidence="1">Membrane</location>
        <topology evidence="1">Multi-pass membrane protein</topology>
    </subcellularLocation>
</comment>
<evidence type="ECO:0000313" key="9">
    <source>
        <dbReference type="Proteomes" id="UP000830116"/>
    </source>
</evidence>
<protein>
    <submittedName>
        <fullName evidence="8">ABC transporter permease</fullName>
    </submittedName>
</protein>
<evidence type="ECO:0000256" key="4">
    <source>
        <dbReference type="ARBA" id="ARBA00022692"/>
    </source>
</evidence>
<feature type="transmembrane region" description="Helical" evidence="7">
    <location>
        <begin position="157"/>
        <end position="183"/>
    </location>
</feature>
<evidence type="ECO:0000256" key="7">
    <source>
        <dbReference type="RuleBase" id="RU362044"/>
    </source>
</evidence>
<keyword evidence="4 7" id="KW-0812">Transmembrane</keyword>
<dbReference type="EMBL" id="CP093442">
    <property type="protein sequence ID" value="UOF01106.1"/>
    <property type="molecule type" value="Genomic_DNA"/>
</dbReference>
<organism evidence="8 9">
    <name type="scientific">Bdellovibrio reynosensis</name>
    <dbReference type="NCBI Taxonomy" id="2835041"/>
    <lineage>
        <taxon>Bacteria</taxon>
        <taxon>Pseudomonadati</taxon>
        <taxon>Bdellovibrionota</taxon>
        <taxon>Bdellovibrionia</taxon>
        <taxon>Bdellovibrionales</taxon>
        <taxon>Pseudobdellovibrionaceae</taxon>
        <taxon>Bdellovibrio</taxon>
    </lineage>
</organism>
<dbReference type="PANTHER" id="PTHR30188:SF4">
    <property type="entry name" value="PROTEIN TRIGALACTOSYLDIACYLGLYCEROL 1, CHLOROPLASTIC"/>
    <property type="match status" value="1"/>
</dbReference>
<name>A0ABY4CBM1_9BACT</name>
<dbReference type="NCBIfam" id="TIGR00056">
    <property type="entry name" value="MlaE family lipid ABC transporter permease subunit"/>
    <property type="match status" value="1"/>
</dbReference>
<evidence type="ECO:0000256" key="1">
    <source>
        <dbReference type="ARBA" id="ARBA00004141"/>
    </source>
</evidence>
<dbReference type="Pfam" id="PF02405">
    <property type="entry name" value="MlaE"/>
    <property type="match status" value="1"/>
</dbReference>
<accession>A0ABY4CBM1</accession>
<proteinExistence type="inferred from homology"/>
<keyword evidence="9" id="KW-1185">Reference proteome</keyword>
<feature type="transmembrane region" description="Helical" evidence="7">
    <location>
        <begin position="250"/>
        <end position="269"/>
    </location>
</feature>
<gene>
    <name evidence="8" type="ORF">MNR06_15500</name>
</gene>
<feature type="transmembrane region" description="Helical" evidence="7">
    <location>
        <begin position="211"/>
        <end position="230"/>
    </location>
</feature>
<dbReference type="Proteomes" id="UP000830116">
    <property type="component" value="Chromosome"/>
</dbReference>